<dbReference type="Pfam" id="PF14246">
    <property type="entry name" value="TetR_C_7"/>
    <property type="match status" value="1"/>
</dbReference>
<dbReference type="InterPro" id="IPR036271">
    <property type="entry name" value="Tet_transcr_reg_TetR-rel_C_sf"/>
</dbReference>
<evidence type="ECO:0000313" key="6">
    <source>
        <dbReference type="EMBL" id="SOE08628.1"/>
    </source>
</evidence>
<evidence type="ECO:0000256" key="1">
    <source>
        <dbReference type="ARBA" id="ARBA00023015"/>
    </source>
</evidence>
<feature type="DNA-binding region" description="H-T-H motif" evidence="4">
    <location>
        <begin position="33"/>
        <end position="52"/>
    </location>
</feature>
<dbReference type="Proteomes" id="UP000219465">
    <property type="component" value="Unassembled WGS sequence"/>
</dbReference>
<dbReference type="SUPFAM" id="SSF46689">
    <property type="entry name" value="Homeodomain-like"/>
    <property type="match status" value="1"/>
</dbReference>
<dbReference type="SUPFAM" id="SSF48498">
    <property type="entry name" value="Tetracyclin repressor-like, C-terminal domain"/>
    <property type="match status" value="1"/>
</dbReference>
<dbReference type="OrthoDB" id="5292901at2"/>
<keyword evidence="1" id="KW-0805">Transcription regulation</keyword>
<dbReference type="PANTHER" id="PTHR30055">
    <property type="entry name" value="HTH-TYPE TRANSCRIPTIONAL REGULATOR RUTR"/>
    <property type="match status" value="1"/>
</dbReference>
<keyword evidence="7" id="KW-1185">Reference proteome</keyword>
<proteinExistence type="predicted"/>
<dbReference type="RefSeq" id="WP_097104438.1">
    <property type="nucleotide sequence ID" value="NZ_OCPC01000001.1"/>
</dbReference>
<dbReference type="PRINTS" id="PR00455">
    <property type="entry name" value="HTHTETR"/>
</dbReference>
<evidence type="ECO:0000259" key="5">
    <source>
        <dbReference type="PROSITE" id="PS50977"/>
    </source>
</evidence>
<dbReference type="InterPro" id="IPR050109">
    <property type="entry name" value="HTH-type_TetR-like_transc_reg"/>
</dbReference>
<keyword evidence="2 4" id="KW-0238">DNA-binding</keyword>
<dbReference type="InterPro" id="IPR001647">
    <property type="entry name" value="HTH_TetR"/>
</dbReference>
<dbReference type="InterPro" id="IPR039536">
    <property type="entry name" value="TetR_C_Proteobacteria"/>
</dbReference>
<sequence length="223" mass="24220">MVNGASKRIRRNREKILAAAEQVFLRAGFLGANMDSIAEKAAVSKQTVYAHFQSKEILFLEVIETMTGGAARTIGEDVEDPLDDRPVEDYLTAVAIDQLSVVLTPRLMQLRRMVIGESERFPELGRSLYENGPLVSIRRVARALARYKAIGQIRDCDPLGAATQFNWMVMGAPTNAAMLLGDSGIPSRSELDAHAREAVRIFLAAYGMPSGAGGRAADPSTPT</sequence>
<feature type="domain" description="HTH tetR-type" evidence="5">
    <location>
        <begin position="10"/>
        <end position="70"/>
    </location>
</feature>
<gene>
    <name evidence="6" type="ORF">SAMN05877838_0355</name>
</gene>
<evidence type="ECO:0000256" key="2">
    <source>
        <dbReference type="ARBA" id="ARBA00023125"/>
    </source>
</evidence>
<evidence type="ECO:0000256" key="4">
    <source>
        <dbReference type="PROSITE-ProRule" id="PRU00335"/>
    </source>
</evidence>
<dbReference type="GO" id="GO:0003700">
    <property type="term" value="F:DNA-binding transcription factor activity"/>
    <property type="evidence" value="ECO:0007669"/>
    <property type="project" value="TreeGrafter"/>
</dbReference>
<dbReference type="PROSITE" id="PS50977">
    <property type="entry name" value="HTH_TETR_2"/>
    <property type="match status" value="1"/>
</dbReference>
<accession>A0A286HLH2</accession>
<dbReference type="PANTHER" id="PTHR30055:SF146">
    <property type="entry name" value="HTH-TYPE TRANSCRIPTIONAL DUAL REGULATOR CECR"/>
    <property type="match status" value="1"/>
</dbReference>
<name>A0A286HLH2_9HYPH</name>
<dbReference type="FunFam" id="1.10.10.60:FF:000141">
    <property type="entry name" value="TetR family transcriptional regulator"/>
    <property type="match status" value="1"/>
</dbReference>
<dbReference type="Gene3D" id="1.10.357.10">
    <property type="entry name" value="Tetracycline Repressor, domain 2"/>
    <property type="match status" value="1"/>
</dbReference>
<evidence type="ECO:0000256" key="3">
    <source>
        <dbReference type="ARBA" id="ARBA00023163"/>
    </source>
</evidence>
<dbReference type="EMBL" id="OCPC01000001">
    <property type="protein sequence ID" value="SOE08628.1"/>
    <property type="molecule type" value="Genomic_DNA"/>
</dbReference>
<dbReference type="AlphaFoldDB" id="A0A286HLH2"/>
<dbReference type="Pfam" id="PF00440">
    <property type="entry name" value="TetR_N"/>
    <property type="match status" value="1"/>
</dbReference>
<evidence type="ECO:0000313" key="7">
    <source>
        <dbReference type="Proteomes" id="UP000219465"/>
    </source>
</evidence>
<protein>
    <submittedName>
        <fullName evidence="6">TetR family transcriptional regulator</fullName>
    </submittedName>
</protein>
<keyword evidence="3" id="KW-0804">Transcription</keyword>
<dbReference type="GO" id="GO:0000976">
    <property type="term" value="F:transcription cis-regulatory region binding"/>
    <property type="evidence" value="ECO:0007669"/>
    <property type="project" value="TreeGrafter"/>
</dbReference>
<dbReference type="InterPro" id="IPR009057">
    <property type="entry name" value="Homeodomain-like_sf"/>
</dbReference>
<organism evidence="6 7">
    <name type="scientific">Hoeflea halophila</name>
    <dbReference type="NCBI Taxonomy" id="714899"/>
    <lineage>
        <taxon>Bacteria</taxon>
        <taxon>Pseudomonadati</taxon>
        <taxon>Pseudomonadota</taxon>
        <taxon>Alphaproteobacteria</taxon>
        <taxon>Hyphomicrobiales</taxon>
        <taxon>Rhizobiaceae</taxon>
        <taxon>Hoeflea</taxon>
    </lineage>
</organism>
<reference evidence="7" key="1">
    <citation type="submission" date="2017-08" db="EMBL/GenBank/DDBJ databases">
        <authorList>
            <person name="Varghese N."/>
            <person name="Submissions S."/>
        </authorList>
    </citation>
    <scope>NUCLEOTIDE SEQUENCE [LARGE SCALE GENOMIC DNA]</scope>
    <source>
        <strain evidence="7">KCTC 23107</strain>
    </source>
</reference>